<reference evidence="1 2" key="2">
    <citation type="journal article" date="2015" name="Stand. Genomic Sci.">
        <title>Draft genome sequence of Cellulomonas carbonis T26(T) and comparative analysis of six Cellulomonas genomes.</title>
        <authorList>
            <person name="Zhuang W."/>
            <person name="Zhang S."/>
            <person name="Xia X."/>
            <person name="Wang G."/>
        </authorList>
    </citation>
    <scope>NUCLEOTIDE SEQUENCE [LARGE SCALE GENOMIC DNA]</scope>
    <source>
        <strain evidence="1 2">T26</strain>
    </source>
</reference>
<dbReference type="EMBL" id="AXCY01000064">
    <property type="protein sequence ID" value="KGM10085.1"/>
    <property type="molecule type" value="Genomic_DNA"/>
</dbReference>
<protein>
    <submittedName>
        <fullName evidence="1">Uncharacterized protein</fullName>
    </submittedName>
</protein>
<reference evidence="1 2" key="1">
    <citation type="submission" date="2013-08" db="EMBL/GenBank/DDBJ databases">
        <title>Genome sequencing of Cellulomonas carbonis T26.</title>
        <authorList>
            <person name="Chen F."/>
            <person name="Li Y."/>
            <person name="Wang G."/>
        </authorList>
    </citation>
    <scope>NUCLEOTIDE SEQUENCE [LARGE SCALE GENOMIC DNA]</scope>
    <source>
        <strain evidence="1 2">T26</strain>
    </source>
</reference>
<name>A0A0A0BQ42_9CELL</name>
<evidence type="ECO:0000313" key="1">
    <source>
        <dbReference type="EMBL" id="KGM10085.1"/>
    </source>
</evidence>
<comment type="caution">
    <text evidence="1">The sequence shown here is derived from an EMBL/GenBank/DDBJ whole genome shotgun (WGS) entry which is preliminary data.</text>
</comment>
<proteinExistence type="predicted"/>
<sequence length="117" mass="13007">MFGPAPDVHLSRHIFSAVLARKGAVWATFIGSPWGWCVPGSAEPGRWTLGHGDRFSALELQEREPAPRGECRRRRLWNISRYPKIAFASSGYFANVLFVAHCDDPEFGHGLLVDEAA</sequence>
<gene>
    <name evidence="1" type="ORF">N868_16715</name>
</gene>
<dbReference type="Proteomes" id="UP000029839">
    <property type="component" value="Unassembled WGS sequence"/>
</dbReference>
<accession>A0A0A0BQ42</accession>
<dbReference type="AlphaFoldDB" id="A0A0A0BQ42"/>
<organism evidence="1 2">
    <name type="scientific">Cellulomonas carbonis T26</name>
    <dbReference type="NCBI Taxonomy" id="947969"/>
    <lineage>
        <taxon>Bacteria</taxon>
        <taxon>Bacillati</taxon>
        <taxon>Actinomycetota</taxon>
        <taxon>Actinomycetes</taxon>
        <taxon>Micrococcales</taxon>
        <taxon>Cellulomonadaceae</taxon>
        <taxon>Cellulomonas</taxon>
    </lineage>
</organism>
<keyword evidence="2" id="KW-1185">Reference proteome</keyword>
<evidence type="ECO:0000313" key="2">
    <source>
        <dbReference type="Proteomes" id="UP000029839"/>
    </source>
</evidence>